<accession>A0A6A5SQT6</accession>
<gene>
    <name evidence="3" type="ORF">EJ02DRAFT_455617</name>
</gene>
<evidence type="ECO:0000313" key="4">
    <source>
        <dbReference type="Proteomes" id="UP000800038"/>
    </source>
</evidence>
<feature type="chain" id="PRO_5025657688" description="DUF1996 domain-containing protein" evidence="1">
    <location>
        <begin position="19"/>
        <end position="325"/>
    </location>
</feature>
<dbReference type="EMBL" id="ML976055">
    <property type="protein sequence ID" value="KAF1940956.1"/>
    <property type="molecule type" value="Genomic_DNA"/>
</dbReference>
<proteinExistence type="predicted"/>
<dbReference type="AlphaFoldDB" id="A0A6A5SQT6"/>
<dbReference type="OrthoDB" id="74764at2759"/>
<dbReference type="Proteomes" id="UP000800038">
    <property type="component" value="Unassembled WGS sequence"/>
</dbReference>
<protein>
    <recommendedName>
        <fullName evidence="2">DUF1996 domain-containing protein</fullName>
    </recommendedName>
</protein>
<feature type="signal peptide" evidence="1">
    <location>
        <begin position="1"/>
        <end position="18"/>
    </location>
</feature>
<evidence type="ECO:0000313" key="3">
    <source>
        <dbReference type="EMBL" id="KAF1940956.1"/>
    </source>
</evidence>
<evidence type="ECO:0000256" key="1">
    <source>
        <dbReference type="SAM" id="SignalP"/>
    </source>
</evidence>
<dbReference type="Pfam" id="PF09362">
    <property type="entry name" value="DUF1996"/>
    <property type="match status" value="1"/>
</dbReference>
<evidence type="ECO:0000259" key="2">
    <source>
        <dbReference type="Pfam" id="PF09362"/>
    </source>
</evidence>
<dbReference type="PANTHER" id="PTHR43662">
    <property type="match status" value="1"/>
</dbReference>
<feature type="domain" description="DUF1996" evidence="2">
    <location>
        <begin position="34"/>
        <end position="251"/>
    </location>
</feature>
<dbReference type="PANTHER" id="PTHR43662:SF12">
    <property type="entry name" value="DUF1996 DOMAIN-CONTAINING PROTEIN-RELATED"/>
    <property type="match status" value="1"/>
</dbReference>
<name>A0A6A5SQT6_9PLEO</name>
<keyword evidence="1" id="KW-0732">Signal</keyword>
<sequence>MSLYTLFSAGLLAQFASAYTQVNVAAPFMQKNIDPIVFPGQFDKSHLHTFYGSDAVTANTNTSAELQKGCTAADNPNDLSVYWAPTVLFTADGGKTYNPVPVMRFSAYYNLGETPAEVPFPQDLQMVAGVATATTTAAMDVNAKSEWFCEGDPASAPDANGFPSQGCKTHLQQLLYFPQCVNEKTLETGYKSRDHGTPNQCPAGMKSMPQLRFSIRYDLRKVLPKGWSGTAPVKLACGPAWCSHGDFINGWTVEAAVNMVGTTLEKQHFAPVKGALRASNCKPVDADPSHGTSDYAQSVAAMSKRSVSAWGWETRSRLARLVHGA</sequence>
<dbReference type="InterPro" id="IPR018535">
    <property type="entry name" value="DUF1996"/>
</dbReference>
<reference evidence="3" key="1">
    <citation type="journal article" date="2020" name="Stud. Mycol.">
        <title>101 Dothideomycetes genomes: a test case for predicting lifestyles and emergence of pathogens.</title>
        <authorList>
            <person name="Haridas S."/>
            <person name="Albert R."/>
            <person name="Binder M."/>
            <person name="Bloem J."/>
            <person name="Labutti K."/>
            <person name="Salamov A."/>
            <person name="Andreopoulos B."/>
            <person name="Baker S."/>
            <person name="Barry K."/>
            <person name="Bills G."/>
            <person name="Bluhm B."/>
            <person name="Cannon C."/>
            <person name="Castanera R."/>
            <person name="Culley D."/>
            <person name="Daum C."/>
            <person name="Ezra D."/>
            <person name="Gonzalez J."/>
            <person name="Henrissat B."/>
            <person name="Kuo A."/>
            <person name="Liang C."/>
            <person name="Lipzen A."/>
            <person name="Lutzoni F."/>
            <person name="Magnuson J."/>
            <person name="Mondo S."/>
            <person name="Nolan M."/>
            <person name="Ohm R."/>
            <person name="Pangilinan J."/>
            <person name="Park H.-J."/>
            <person name="Ramirez L."/>
            <person name="Alfaro M."/>
            <person name="Sun H."/>
            <person name="Tritt A."/>
            <person name="Yoshinaga Y."/>
            <person name="Zwiers L.-H."/>
            <person name="Turgeon B."/>
            <person name="Goodwin S."/>
            <person name="Spatafora J."/>
            <person name="Crous P."/>
            <person name="Grigoriev I."/>
        </authorList>
    </citation>
    <scope>NUCLEOTIDE SEQUENCE</scope>
    <source>
        <strain evidence="3">CBS 161.51</strain>
    </source>
</reference>
<organism evidence="3 4">
    <name type="scientific">Clathrospora elynae</name>
    <dbReference type="NCBI Taxonomy" id="706981"/>
    <lineage>
        <taxon>Eukaryota</taxon>
        <taxon>Fungi</taxon>
        <taxon>Dikarya</taxon>
        <taxon>Ascomycota</taxon>
        <taxon>Pezizomycotina</taxon>
        <taxon>Dothideomycetes</taxon>
        <taxon>Pleosporomycetidae</taxon>
        <taxon>Pleosporales</taxon>
        <taxon>Diademaceae</taxon>
        <taxon>Clathrospora</taxon>
    </lineage>
</organism>
<keyword evidence="4" id="KW-1185">Reference proteome</keyword>